<keyword evidence="4 6" id="KW-1133">Transmembrane helix</keyword>
<dbReference type="Pfam" id="PF02133">
    <property type="entry name" value="Transp_cyt_pur"/>
    <property type="match status" value="1"/>
</dbReference>
<dbReference type="PANTHER" id="PTHR30618">
    <property type="entry name" value="NCS1 FAMILY PURINE/PYRIMIDINE TRANSPORTER"/>
    <property type="match status" value="1"/>
</dbReference>
<evidence type="ECO:0000256" key="6">
    <source>
        <dbReference type="SAM" id="Phobius"/>
    </source>
</evidence>
<evidence type="ECO:0000256" key="3">
    <source>
        <dbReference type="ARBA" id="ARBA00022692"/>
    </source>
</evidence>
<gene>
    <name evidence="7" type="ORF">BGW36DRAFT_431037</name>
</gene>
<proteinExistence type="inferred from homology"/>
<dbReference type="Gene3D" id="1.10.4160.10">
    <property type="entry name" value="Hydantoin permease"/>
    <property type="match status" value="1"/>
</dbReference>
<organism evidence="7 8">
    <name type="scientific">Talaromyces proteolyticus</name>
    <dbReference type="NCBI Taxonomy" id="1131652"/>
    <lineage>
        <taxon>Eukaryota</taxon>
        <taxon>Fungi</taxon>
        <taxon>Dikarya</taxon>
        <taxon>Ascomycota</taxon>
        <taxon>Pezizomycotina</taxon>
        <taxon>Eurotiomycetes</taxon>
        <taxon>Eurotiomycetidae</taxon>
        <taxon>Eurotiales</taxon>
        <taxon>Trichocomaceae</taxon>
        <taxon>Talaromyces</taxon>
        <taxon>Talaromyces sect. Bacilispori</taxon>
    </lineage>
</organism>
<evidence type="ECO:0000313" key="7">
    <source>
        <dbReference type="EMBL" id="KAH8693304.1"/>
    </source>
</evidence>
<evidence type="ECO:0000313" key="8">
    <source>
        <dbReference type="Proteomes" id="UP001201262"/>
    </source>
</evidence>
<feature type="transmembrane region" description="Helical" evidence="6">
    <location>
        <begin position="107"/>
        <end position="127"/>
    </location>
</feature>
<dbReference type="AlphaFoldDB" id="A0AAD4KJY6"/>
<dbReference type="GO" id="GO:0015205">
    <property type="term" value="F:nucleobase transmembrane transporter activity"/>
    <property type="evidence" value="ECO:0007669"/>
    <property type="project" value="TreeGrafter"/>
</dbReference>
<evidence type="ECO:0000256" key="4">
    <source>
        <dbReference type="ARBA" id="ARBA00022989"/>
    </source>
</evidence>
<evidence type="ECO:0000256" key="5">
    <source>
        <dbReference type="ARBA" id="ARBA00023136"/>
    </source>
</evidence>
<keyword evidence="3 6" id="KW-0812">Transmembrane</keyword>
<dbReference type="EMBL" id="JAJTJA010000010">
    <property type="protein sequence ID" value="KAH8693304.1"/>
    <property type="molecule type" value="Genomic_DNA"/>
</dbReference>
<feature type="transmembrane region" description="Helical" evidence="6">
    <location>
        <begin position="168"/>
        <end position="186"/>
    </location>
</feature>
<dbReference type="Proteomes" id="UP001201262">
    <property type="component" value="Unassembled WGS sequence"/>
</dbReference>
<dbReference type="InterPro" id="IPR045225">
    <property type="entry name" value="Uracil/uridine/allantoin_perm"/>
</dbReference>
<comment type="subcellular location">
    <subcellularLocation>
        <location evidence="1">Membrane</location>
        <topology evidence="1">Multi-pass membrane protein</topology>
    </subcellularLocation>
</comment>
<sequence length="306" mass="33812">MLRSLVDALAVSPTAETKSSVWINNDIRPLPPSRRSWDRFSYISFWAINQICLSNFQIGSSLVAIGLSVWQAVIAIILGKIIVALVAIFNGYVGATWHIGFPVWSRVVWGIYGSYVALIQRVFFFLWQATQAWTGGLCVTAVLSAIFSGFQHLENTFPASSHLTTKDFIGWVIYNLITIPILWVPPEKANKPLVVMNAATPMTSSQLGWAIVQGVTTVIGNIAVGLTNQPDYSRFARKPGDQVFGQWFSIIFLGVLLPVFGCLTSSASLQIYGEAIWNPPNLALKWMDTDYNAKSRAAAFFAGEWI</sequence>
<evidence type="ECO:0000256" key="1">
    <source>
        <dbReference type="ARBA" id="ARBA00004141"/>
    </source>
</evidence>
<accession>A0AAD4KJY6</accession>
<evidence type="ECO:0000256" key="2">
    <source>
        <dbReference type="ARBA" id="ARBA00008974"/>
    </source>
</evidence>
<keyword evidence="5 6" id="KW-0472">Membrane</keyword>
<feature type="transmembrane region" description="Helical" evidence="6">
    <location>
        <begin position="247"/>
        <end position="272"/>
    </location>
</feature>
<reference evidence="7" key="1">
    <citation type="submission" date="2021-12" db="EMBL/GenBank/DDBJ databases">
        <title>Convergent genome expansion in fungi linked to evolution of root-endophyte symbiosis.</title>
        <authorList>
            <consortium name="DOE Joint Genome Institute"/>
            <person name="Ke Y.-H."/>
            <person name="Bonito G."/>
            <person name="Liao H.-L."/>
            <person name="Looney B."/>
            <person name="Rojas-Flechas A."/>
            <person name="Nash J."/>
            <person name="Hameed K."/>
            <person name="Schadt C."/>
            <person name="Martin F."/>
            <person name="Crous P.W."/>
            <person name="Miettinen O."/>
            <person name="Magnuson J.K."/>
            <person name="Labbe J."/>
            <person name="Jacobson D."/>
            <person name="Doktycz M.J."/>
            <person name="Veneault-Fourrey C."/>
            <person name="Kuo A."/>
            <person name="Mondo S."/>
            <person name="Calhoun S."/>
            <person name="Riley R."/>
            <person name="Ohm R."/>
            <person name="LaButti K."/>
            <person name="Andreopoulos B."/>
            <person name="Pangilinan J."/>
            <person name="Nolan M."/>
            <person name="Tritt A."/>
            <person name="Clum A."/>
            <person name="Lipzen A."/>
            <person name="Daum C."/>
            <person name="Barry K."/>
            <person name="Grigoriev I.V."/>
            <person name="Vilgalys R."/>
        </authorList>
    </citation>
    <scope>NUCLEOTIDE SEQUENCE</scope>
    <source>
        <strain evidence="7">PMI_201</strain>
    </source>
</reference>
<dbReference type="GO" id="GO:0005886">
    <property type="term" value="C:plasma membrane"/>
    <property type="evidence" value="ECO:0007669"/>
    <property type="project" value="TreeGrafter"/>
</dbReference>
<dbReference type="InterPro" id="IPR001248">
    <property type="entry name" value="Pur-cyt_permease"/>
</dbReference>
<dbReference type="PANTHER" id="PTHR30618:SF15">
    <property type="entry name" value="NICOTINAMIDE RIBOSIDE TRANSPORTER 1-RELATED"/>
    <property type="match status" value="1"/>
</dbReference>
<keyword evidence="8" id="KW-1185">Reference proteome</keyword>
<feature type="transmembrane region" description="Helical" evidence="6">
    <location>
        <begin position="133"/>
        <end position="153"/>
    </location>
</feature>
<comment type="caution">
    <text evidence="7">The sequence shown here is derived from an EMBL/GenBank/DDBJ whole genome shotgun (WGS) entry which is preliminary data.</text>
</comment>
<name>A0AAD4KJY6_9EURO</name>
<comment type="similarity">
    <text evidence="2">Belongs to the purine-cytosine permease (2.A.39) family.</text>
</comment>
<feature type="transmembrane region" description="Helical" evidence="6">
    <location>
        <begin position="206"/>
        <end position="226"/>
    </location>
</feature>
<dbReference type="GeneID" id="70251204"/>
<feature type="transmembrane region" description="Helical" evidence="6">
    <location>
        <begin position="73"/>
        <end position="95"/>
    </location>
</feature>
<protein>
    <submittedName>
        <fullName evidence="7">Permease for cytosine/purines, uracil, thiamine, allantoin-domain-containing protein</fullName>
    </submittedName>
</protein>
<dbReference type="RefSeq" id="XP_046069177.1">
    <property type="nucleotide sequence ID" value="XM_046220917.1"/>
</dbReference>